<dbReference type="InterPro" id="IPR020103">
    <property type="entry name" value="PsdUridine_synth_cat_dom_sf"/>
</dbReference>
<evidence type="ECO:0000256" key="5">
    <source>
        <dbReference type="PIRSR" id="PIRSR001430-1"/>
    </source>
</evidence>
<dbReference type="Pfam" id="PF01416">
    <property type="entry name" value="PseudoU_synth_1"/>
    <property type="match status" value="2"/>
</dbReference>
<feature type="active site" description="Nucleophile" evidence="4 5">
    <location>
        <position position="51"/>
    </location>
</feature>
<dbReference type="EMBL" id="DXCL01000043">
    <property type="protein sequence ID" value="HIZ04081.1"/>
    <property type="molecule type" value="Genomic_DNA"/>
</dbReference>
<reference evidence="9" key="1">
    <citation type="journal article" date="2021" name="PeerJ">
        <title>Extensive microbial diversity within the chicken gut microbiome revealed by metagenomics and culture.</title>
        <authorList>
            <person name="Gilroy R."/>
            <person name="Ravi A."/>
            <person name="Getino M."/>
            <person name="Pursley I."/>
            <person name="Horton D.L."/>
            <person name="Alikhan N.F."/>
            <person name="Baker D."/>
            <person name="Gharbi K."/>
            <person name="Hall N."/>
            <person name="Watson M."/>
            <person name="Adriaenssens E.M."/>
            <person name="Foster-Nyarko E."/>
            <person name="Jarju S."/>
            <person name="Secka A."/>
            <person name="Antonio M."/>
            <person name="Oren A."/>
            <person name="Chaudhuri R.R."/>
            <person name="La Ragione R."/>
            <person name="Hildebrand F."/>
            <person name="Pallen M.J."/>
        </authorList>
    </citation>
    <scope>NUCLEOTIDE SEQUENCE</scope>
    <source>
        <strain evidence="9">CHK187-5294</strain>
    </source>
</reference>
<dbReference type="PIRSF" id="PIRSF001430">
    <property type="entry name" value="tRNA_psdUrid_synth"/>
    <property type="match status" value="1"/>
</dbReference>
<dbReference type="AlphaFoldDB" id="A0A9D2IEA1"/>
<feature type="domain" description="Pseudouridine synthase I TruA alpha/beta" evidence="8">
    <location>
        <begin position="145"/>
        <end position="249"/>
    </location>
</feature>
<dbReference type="InterPro" id="IPR020095">
    <property type="entry name" value="PsdUridine_synth_TruA_C"/>
</dbReference>
<dbReference type="InterPro" id="IPR001406">
    <property type="entry name" value="PsdUridine_synth_TruA"/>
</dbReference>
<dbReference type="PANTHER" id="PTHR11142">
    <property type="entry name" value="PSEUDOURIDYLATE SYNTHASE"/>
    <property type="match status" value="1"/>
</dbReference>
<evidence type="ECO:0000256" key="2">
    <source>
        <dbReference type="ARBA" id="ARBA00022694"/>
    </source>
</evidence>
<comment type="caution">
    <text evidence="4">Lacks conserved residue(s) required for the propagation of feature annotation.</text>
</comment>
<evidence type="ECO:0000313" key="9">
    <source>
        <dbReference type="EMBL" id="HIZ04081.1"/>
    </source>
</evidence>
<dbReference type="HAMAP" id="MF_00171">
    <property type="entry name" value="TruA"/>
    <property type="match status" value="1"/>
</dbReference>
<accession>A0A9D2IEA1</accession>
<evidence type="ECO:0000256" key="1">
    <source>
        <dbReference type="ARBA" id="ARBA00009375"/>
    </source>
</evidence>
<dbReference type="CDD" id="cd02570">
    <property type="entry name" value="PseudoU_synth_EcTruA"/>
    <property type="match status" value="1"/>
</dbReference>
<dbReference type="Gene3D" id="3.30.70.580">
    <property type="entry name" value="Pseudouridine synthase I, catalytic domain, N-terminal subdomain"/>
    <property type="match status" value="1"/>
</dbReference>
<dbReference type="GO" id="GO:0160147">
    <property type="term" value="F:tRNA pseudouridine(38-40) synthase activity"/>
    <property type="evidence" value="ECO:0007669"/>
    <property type="project" value="UniProtKB-EC"/>
</dbReference>
<comment type="subunit">
    <text evidence="4">Homodimer.</text>
</comment>
<sequence length="262" mass="28753">MNIALMLSYDGTDFSGWQVQRNGRTVQGEIERALSEAFSLSVRVTGSGRTDAGVHAAGQICNFPFEDTIRIAPEKIADALNVFLPPNVRALKSAAVPEPFDACRSAKKKTYRYAVYFSRREHPLLERYAARFAYGADFSEMRRCARILEGEHDFSAFSAAGSSAKTTVRTVYSATVEEEERFGVPCARIDVCGNGFLYNMVRIMAGAILGFGAGRLSEEEVRAALQTGNRELLGKTMPANGLTLLSVDYGFPLFKEGDQTSK</sequence>
<feature type="domain" description="Pseudouridine synthase I TruA alpha/beta" evidence="8">
    <location>
        <begin position="8"/>
        <end position="98"/>
    </location>
</feature>
<evidence type="ECO:0000256" key="7">
    <source>
        <dbReference type="RuleBase" id="RU003792"/>
    </source>
</evidence>
<dbReference type="SUPFAM" id="SSF55120">
    <property type="entry name" value="Pseudouridine synthase"/>
    <property type="match status" value="1"/>
</dbReference>
<reference evidence="9" key="2">
    <citation type="submission" date="2021-04" db="EMBL/GenBank/DDBJ databases">
        <authorList>
            <person name="Gilroy R."/>
        </authorList>
    </citation>
    <scope>NUCLEOTIDE SEQUENCE</scope>
    <source>
        <strain evidence="9">CHK187-5294</strain>
    </source>
</reference>
<protein>
    <recommendedName>
        <fullName evidence="4">tRNA pseudouridine synthase A</fullName>
        <ecNumber evidence="4">5.4.99.12</ecNumber>
    </recommendedName>
    <alternativeName>
        <fullName evidence="4">tRNA pseudouridine(38-40) synthase</fullName>
    </alternativeName>
    <alternativeName>
        <fullName evidence="4">tRNA pseudouridylate synthase I</fullName>
    </alternativeName>
    <alternativeName>
        <fullName evidence="4">tRNA-uridine isomerase I</fullName>
    </alternativeName>
</protein>
<feature type="binding site" evidence="4 6">
    <location>
        <position position="111"/>
    </location>
    <ligand>
        <name>substrate</name>
    </ligand>
</feature>
<dbReference type="PANTHER" id="PTHR11142:SF0">
    <property type="entry name" value="TRNA PSEUDOURIDINE SYNTHASE-LIKE 1"/>
    <property type="match status" value="1"/>
</dbReference>
<comment type="function">
    <text evidence="4">Formation of pseudouridine at positions 38, 39 and 40 in the anticodon stem and loop of transfer RNAs.</text>
</comment>
<evidence type="ECO:0000256" key="3">
    <source>
        <dbReference type="ARBA" id="ARBA00023235"/>
    </source>
</evidence>
<keyword evidence="3 4" id="KW-0413">Isomerase</keyword>
<keyword evidence="2 4" id="KW-0819">tRNA processing</keyword>
<dbReference type="FunFam" id="3.30.70.580:FF:000001">
    <property type="entry name" value="tRNA pseudouridine synthase A"/>
    <property type="match status" value="1"/>
</dbReference>
<evidence type="ECO:0000256" key="6">
    <source>
        <dbReference type="PIRSR" id="PIRSR001430-2"/>
    </source>
</evidence>
<name>A0A9D2IEA1_9FIRM</name>
<dbReference type="GO" id="GO:0031119">
    <property type="term" value="P:tRNA pseudouridine synthesis"/>
    <property type="evidence" value="ECO:0007669"/>
    <property type="project" value="UniProtKB-UniRule"/>
</dbReference>
<organism evidence="9 10">
    <name type="scientific">Candidatus Borkfalkia avistercoris</name>
    <dbReference type="NCBI Taxonomy" id="2838504"/>
    <lineage>
        <taxon>Bacteria</taxon>
        <taxon>Bacillati</taxon>
        <taxon>Bacillota</taxon>
        <taxon>Clostridia</taxon>
        <taxon>Christensenellales</taxon>
        <taxon>Christensenellaceae</taxon>
        <taxon>Candidatus Borkfalkia</taxon>
    </lineage>
</organism>
<dbReference type="Proteomes" id="UP000824132">
    <property type="component" value="Unassembled WGS sequence"/>
</dbReference>
<evidence type="ECO:0000313" key="10">
    <source>
        <dbReference type="Proteomes" id="UP000824132"/>
    </source>
</evidence>
<gene>
    <name evidence="4 9" type="primary">truA</name>
    <name evidence="9" type="ORF">H9727_07325</name>
</gene>
<dbReference type="InterPro" id="IPR020097">
    <property type="entry name" value="PsdUridine_synth_TruA_a/b_dom"/>
</dbReference>
<dbReference type="NCBIfam" id="TIGR00071">
    <property type="entry name" value="hisT_truA"/>
    <property type="match status" value="1"/>
</dbReference>
<dbReference type="EC" id="5.4.99.12" evidence="4"/>
<evidence type="ECO:0000256" key="4">
    <source>
        <dbReference type="HAMAP-Rule" id="MF_00171"/>
    </source>
</evidence>
<comment type="catalytic activity">
    <reaction evidence="4 7">
        <text>uridine(38/39/40) in tRNA = pseudouridine(38/39/40) in tRNA</text>
        <dbReference type="Rhea" id="RHEA:22376"/>
        <dbReference type="Rhea" id="RHEA-COMP:10085"/>
        <dbReference type="Rhea" id="RHEA-COMP:10087"/>
        <dbReference type="ChEBI" id="CHEBI:65314"/>
        <dbReference type="ChEBI" id="CHEBI:65315"/>
        <dbReference type="EC" id="5.4.99.12"/>
    </reaction>
</comment>
<dbReference type="GO" id="GO:0003723">
    <property type="term" value="F:RNA binding"/>
    <property type="evidence" value="ECO:0007669"/>
    <property type="project" value="InterPro"/>
</dbReference>
<evidence type="ECO:0000259" key="8">
    <source>
        <dbReference type="Pfam" id="PF01416"/>
    </source>
</evidence>
<comment type="similarity">
    <text evidence="1 4 7">Belongs to the tRNA pseudouridine synthase TruA family.</text>
</comment>
<proteinExistence type="inferred from homology"/>
<dbReference type="Gene3D" id="3.30.70.660">
    <property type="entry name" value="Pseudouridine synthase I, catalytic domain, C-terminal subdomain"/>
    <property type="match status" value="1"/>
</dbReference>
<dbReference type="InterPro" id="IPR020094">
    <property type="entry name" value="TruA/RsuA/RluB/E/F_N"/>
</dbReference>
<comment type="caution">
    <text evidence="9">The sequence shown here is derived from an EMBL/GenBank/DDBJ whole genome shotgun (WGS) entry which is preliminary data.</text>
</comment>